<dbReference type="KEGG" id="efe:EFER_4319"/>
<gene>
    <name evidence="1" type="ordered locus">EFER_4319</name>
</gene>
<accession>B7LMR0</accession>
<dbReference type="EMBL" id="CU928158">
    <property type="protein sequence ID" value="CAQ91738.1"/>
    <property type="molecule type" value="Genomic_DNA"/>
</dbReference>
<proteinExistence type="predicted"/>
<keyword evidence="2" id="KW-1185">Reference proteome</keyword>
<protein>
    <submittedName>
        <fullName evidence="1">Uncharacterized protein</fullName>
    </submittedName>
</protein>
<dbReference type="Proteomes" id="UP000000745">
    <property type="component" value="Chromosome"/>
</dbReference>
<dbReference type="HOGENOM" id="CLU_1624647_0_0_6"/>
<dbReference type="AlphaFoldDB" id="B7LMR0"/>
<evidence type="ECO:0000313" key="2">
    <source>
        <dbReference type="Proteomes" id="UP000000745"/>
    </source>
</evidence>
<evidence type="ECO:0000313" key="1">
    <source>
        <dbReference type="EMBL" id="CAQ91738.1"/>
    </source>
</evidence>
<name>B7LMR0_ESCF3</name>
<reference evidence="2" key="1">
    <citation type="journal article" date="2009" name="PLoS Genet.">
        <title>Organised genome dynamics in the Escherichia coli species results in highly diverse adaptive paths.</title>
        <authorList>
            <person name="Touchon M."/>
            <person name="Hoede C."/>
            <person name="Tenaillon O."/>
            <person name="Barbe V."/>
            <person name="Baeriswyl S."/>
            <person name="Bidet P."/>
            <person name="Bingen E."/>
            <person name="Bonacorsi S."/>
            <person name="Bouchier C."/>
            <person name="Bouvet O."/>
            <person name="Calteau A."/>
            <person name="Chiapello H."/>
            <person name="Clermont O."/>
            <person name="Cruveiller S."/>
            <person name="Danchin A."/>
            <person name="Diard M."/>
            <person name="Dossat C."/>
            <person name="Karoui M.E."/>
            <person name="Frapy E."/>
            <person name="Garry L."/>
            <person name="Ghigo J.M."/>
            <person name="Gilles A.M."/>
            <person name="Johnson J."/>
            <person name="Le Bouguenec C."/>
            <person name="Lescat M."/>
            <person name="Mangenot S."/>
            <person name="Martinez-Jehanne V."/>
            <person name="Matic I."/>
            <person name="Nassif X."/>
            <person name="Oztas S."/>
            <person name="Petit M.A."/>
            <person name="Pichon C."/>
            <person name="Rouy Z."/>
            <person name="Ruf C.S."/>
            <person name="Schneider D."/>
            <person name="Tourret J."/>
            <person name="Vacherie B."/>
            <person name="Vallenet D."/>
            <person name="Medigue C."/>
            <person name="Rocha E.P.C."/>
            <person name="Denamur E."/>
        </authorList>
    </citation>
    <scope>NUCLEOTIDE SEQUENCE [LARGE SCALE GENOMIC DNA]</scope>
    <source>
        <strain evidence="2">ATCC 35469 / DSM 13698 / BCRC 15582 / CCUG 18766 / IAM 14443 / JCM 21226 / LMG 7866 / NBRC 102419 / NCTC 12128 / CDC 0568-73</strain>
    </source>
</reference>
<organism evidence="1 2">
    <name type="scientific">Escherichia fergusonii (strain ATCC 35469 / DSM 13698 / CCUG 18766 / IAM 14443 / JCM 21226 / LMG 7866 / NBRC 102419 / NCTC 12128 / CDC 0568-73)</name>
    <dbReference type="NCBI Taxonomy" id="585054"/>
    <lineage>
        <taxon>Bacteria</taxon>
        <taxon>Pseudomonadati</taxon>
        <taxon>Pseudomonadota</taxon>
        <taxon>Gammaproteobacteria</taxon>
        <taxon>Enterobacterales</taxon>
        <taxon>Enterobacteriaceae</taxon>
        <taxon>Escherichia</taxon>
    </lineage>
</organism>
<sequence length="163" mass="17863">MRSVEFVEFIACPHPDVFTRTFGADALYQFQNIRHVLRMQRIAAGEGNTLAFDAGVIQIVNDLVFHCFGKWLTGIYPPGAFVIATGAFMNTPGDKQGAASAGAVDDVDRIVLMIIHYFAWLISPRVGCIRQSTPDATLLRLIRPGAVAKCRPDKAFTPHPAFA</sequence>